<dbReference type="Pfam" id="PF00186">
    <property type="entry name" value="DHFR_1"/>
    <property type="match status" value="1"/>
</dbReference>
<dbReference type="GO" id="GO:0046655">
    <property type="term" value="P:folic acid metabolic process"/>
    <property type="evidence" value="ECO:0007669"/>
    <property type="project" value="TreeGrafter"/>
</dbReference>
<dbReference type="SUPFAM" id="SSF53597">
    <property type="entry name" value="Dihydrofolate reductase-like"/>
    <property type="match status" value="1"/>
</dbReference>
<keyword evidence="5 8" id="KW-0521">NADP</keyword>
<comment type="function">
    <text evidence="7 8">Key enzyme in folate metabolism. Catalyzes an essential reaction for de novo glycine and purine synthesis, and for DNA precursor synthesis.</text>
</comment>
<dbReference type="PANTHER" id="PTHR48069:SF3">
    <property type="entry name" value="DIHYDROFOLATE REDUCTASE"/>
    <property type="match status" value="1"/>
</dbReference>
<evidence type="ECO:0000256" key="9">
    <source>
        <dbReference type="RuleBase" id="RU004474"/>
    </source>
</evidence>
<comment type="catalytic activity">
    <reaction evidence="8">
        <text>(6S)-5,6,7,8-tetrahydrofolate + NADP(+) = 7,8-dihydrofolate + NADPH + H(+)</text>
        <dbReference type="Rhea" id="RHEA:15009"/>
        <dbReference type="ChEBI" id="CHEBI:15378"/>
        <dbReference type="ChEBI" id="CHEBI:57451"/>
        <dbReference type="ChEBI" id="CHEBI:57453"/>
        <dbReference type="ChEBI" id="CHEBI:57783"/>
        <dbReference type="ChEBI" id="CHEBI:58349"/>
        <dbReference type="EC" id="1.5.1.3"/>
    </reaction>
</comment>
<feature type="domain" description="DHFR" evidence="10">
    <location>
        <begin position="4"/>
        <end position="160"/>
    </location>
</feature>
<dbReference type="PRINTS" id="PR00070">
    <property type="entry name" value="DHFR"/>
</dbReference>
<evidence type="ECO:0000256" key="1">
    <source>
        <dbReference type="ARBA" id="ARBA00004903"/>
    </source>
</evidence>
<dbReference type="GO" id="GO:0070401">
    <property type="term" value="F:NADP+ binding"/>
    <property type="evidence" value="ECO:0007669"/>
    <property type="project" value="UniProtKB-ARBA"/>
</dbReference>
<dbReference type="GO" id="GO:0006730">
    <property type="term" value="P:one-carbon metabolic process"/>
    <property type="evidence" value="ECO:0007669"/>
    <property type="project" value="UniProtKB-KW"/>
</dbReference>
<dbReference type="PIRSF" id="PIRSF000194">
    <property type="entry name" value="DHFR"/>
    <property type="match status" value="1"/>
</dbReference>
<dbReference type="PROSITE" id="PS51330">
    <property type="entry name" value="DHFR_2"/>
    <property type="match status" value="1"/>
</dbReference>
<dbReference type="InterPro" id="IPR012259">
    <property type="entry name" value="DHFR"/>
</dbReference>
<comment type="caution">
    <text evidence="11">The sequence shown here is derived from an EMBL/GenBank/DDBJ whole genome shotgun (WGS) entry which is preliminary data.</text>
</comment>
<evidence type="ECO:0000256" key="5">
    <source>
        <dbReference type="ARBA" id="ARBA00022857"/>
    </source>
</evidence>
<proteinExistence type="inferred from homology"/>
<dbReference type="GO" id="GO:0004146">
    <property type="term" value="F:dihydrofolate reductase activity"/>
    <property type="evidence" value="ECO:0007669"/>
    <property type="project" value="UniProtKB-EC"/>
</dbReference>
<evidence type="ECO:0000256" key="7">
    <source>
        <dbReference type="ARBA" id="ARBA00025067"/>
    </source>
</evidence>
<evidence type="ECO:0000313" key="11">
    <source>
        <dbReference type="EMBL" id="NDV12157.1"/>
    </source>
</evidence>
<evidence type="ECO:0000256" key="8">
    <source>
        <dbReference type="PIRNR" id="PIRNR000194"/>
    </source>
</evidence>
<dbReference type="GO" id="GO:0046654">
    <property type="term" value="P:tetrahydrofolate biosynthetic process"/>
    <property type="evidence" value="ECO:0007669"/>
    <property type="project" value="UniProtKB-UniPathway"/>
</dbReference>
<dbReference type="CDD" id="cd00209">
    <property type="entry name" value="DHFR"/>
    <property type="match status" value="1"/>
</dbReference>
<dbReference type="InterPro" id="IPR001796">
    <property type="entry name" value="DHFR_dom"/>
</dbReference>
<dbReference type="EMBL" id="JAAGAA010000003">
    <property type="protein sequence ID" value="NDV12157.1"/>
    <property type="molecule type" value="Genomic_DNA"/>
</dbReference>
<dbReference type="PROSITE" id="PS00075">
    <property type="entry name" value="DHFR_1"/>
    <property type="match status" value="1"/>
</dbReference>
<dbReference type="InterPro" id="IPR024072">
    <property type="entry name" value="DHFR-like_dom_sf"/>
</dbReference>
<evidence type="ECO:0000313" key="12">
    <source>
        <dbReference type="Proteomes" id="UP000482578"/>
    </source>
</evidence>
<dbReference type="EC" id="1.5.1.3" evidence="3 8"/>
<evidence type="ECO:0000259" key="10">
    <source>
        <dbReference type="PROSITE" id="PS51330"/>
    </source>
</evidence>
<keyword evidence="12" id="KW-1185">Reference proteome</keyword>
<accession>A0A6B2KQH3</accession>
<comment type="similarity">
    <text evidence="2 8 9">Belongs to the dihydrofolate reductase family.</text>
</comment>
<dbReference type="GO" id="GO:0005829">
    <property type="term" value="C:cytosol"/>
    <property type="evidence" value="ECO:0007669"/>
    <property type="project" value="TreeGrafter"/>
</dbReference>
<keyword evidence="4 8" id="KW-0554">One-carbon metabolism</keyword>
<dbReference type="Proteomes" id="UP000482578">
    <property type="component" value="Unassembled WGS sequence"/>
</dbReference>
<evidence type="ECO:0000256" key="3">
    <source>
        <dbReference type="ARBA" id="ARBA00012856"/>
    </source>
</evidence>
<dbReference type="InterPro" id="IPR017925">
    <property type="entry name" value="DHFR_CS"/>
</dbReference>
<evidence type="ECO:0000256" key="6">
    <source>
        <dbReference type="ARBA" id="ARBA00023002"/>
    </source>
</evidence>
<keyword evidence="6 8" id="KW-0560">Oxidoreductase</keyword>
<dbReference type="AlphaFoldDB" id="A0A6B2KQH3"/>
<comment type="pathway">
    <text evidence="1 8">Cofactor biosynthesis; tetrahydrofolate biosynthesis; 5,6,7,8-tetrahydrofolate from 7,8-dihydrofolate: step 1/1.</text>
</comment>
<gene>
    <name evidence="11" type="primary">folA</name>
    <name evidence="11" type="ORF">GZH52_05025</name>
</gene>
<dbReference type="NCBIfam" id="NF008037">
    <property type="entry name" value="PRK10769.1"/>
    <property type="match status" value="1"/>
</dbReference>
<name>A0A6B2KQH3_9NEIS</name>
<evidence type="ECO:0000256" key="2">
    <source>
        <dbReference type="ARBA" id="ARBA00009539"/>
    </source>
</evidence>
<organism evidence="11 12">
    <name type="scientific">Crenobacter caeni</name>
    <dbReference type="NCBI Taxonomy" id="2705474"/>
    <lineage>
        <taxon>Bacteria</taxon>
        <taxon>Pseudomonadati</taxon>
        <taxon>Pseudomonadota</taxon>
        <taxon>Betaproteobacteria</taxon>
        <taxon>Neisseriales</taxon>
        <taxon>Neisseriaceae</taxon>
        <taxon>Crenobacter</taxon>
    </lineage>
</organism>
<dbReference type="PANTHER" id="PTHR48069">
    <property type="entry name" value="DIHYDROFOLATE REDUCTASE"/>
    <property type="match status" value="1"/>
</dbReference>
<protein>
    <recommendedName>
        <fullName evidence="3 8">Dihydrofolate reductase</fullName>
        <ecNumber evidence="3 8">1.5.1.3</ecNumber>
    </recommendedName>
</protein>
<dbReference type="Gene3D" id="3.40.430.10">
    <property type="entry name" value="Dihydrofolate Reductase, subunit A"/>
    <property type="match status" value="1"/>
</dbReference>
<dbReference type="GO" id="GO:0046452">
    <property type="term" value="P:dihydrofolate metabolic process"/>
    <property type="evidence" value="ECO:0007669"/>
    <property type="project" value="TreeGrafter"/>
</dbReference>
<evidence type="ECO:0000256" key="4">
    <source>
        <dbReference type="ARBA" id="ARBA00022563"/>
    </source>
</evidence>
<dbReference type="FunFam" id="3.40.430.10:FF:000001">
    <property type="entry name" value="Dihydrofolate reductase"/>
    <property type="match status" value="1"/>
</dbReference>
<reference evidence="11 12" key="1">
    <citation type="submission" date="2020-02" db="EMBL/GenBank/DDBJ databases">
        <authorList>
            <person name="Yang Z."/>
        </authorList>
    </citation>
    <scope>NUCLEOTIDE SEQUENCE [LARGE SCALE GENOMIC DNA]</scope>
    <source>
        <strain evidence="11 12">HX-7-9</strain>
    </source>
</reference>
<sequence length="162" mass="17911">MKPVLTLVVAMARGRVIGKDNALPWHLPEDLKHFKAVTLGKPIIMGRKTWDSIGRPLPGRRNIVVTRNPAWQADGAEAVHSLADALALVGDVDEVCVIGGGELFAQALPLADRLELTEIDLEVAGDAHFPAWDDGTWQETAREAHRRDDGLTWCYRTLTRRC</sequence>
<dbReference type="UniPathway" id="UPA00077">
    <property type="reaction ID" value="UER00158"/>
</dbReference>
<dbReference type="RefSeq" id="WP_163315389.1">
    <property type="nucleotide sequence ID" value="NZ_JAAGAA010000003.1"/>
</dbReference>